<dbReference type="RefSeq" id="WP_161110047.1">
    <property type="nucleotide sequence ID" value="NZ_JBHYPC010000003.1"/>
</dbReference>
<comment type="similarity">
    <text evidence="1">Belongs to the glycosyltransferase 2 family.</text>
</comment>
<dbReference type="Gene3D" id="3.90.550.10">
    <property type="entry name" value="Spore Coat Polysaccharide Biosynthesis Protein SpsA, Chain A"/>
    <property type="match status" value="1"/>
</dbReference>
<dbReference type="GO" id="GO:0016020">
    <property type="term" value="C:membrane"/>
    <property type="evidence" value="ECO:0007669"/>
    <property type="project" value="GOC"/>
</dbReference>
<evidence type="ECO:0000256" key="4">
    <source>
        <dbReference type="SAM" id="MobiDB-lite"/>
    </source>
</evidence>
<dbReference type="PANTHER" id="PTHR43398">
    <property type="entry name" value="DOLICHOL-PHOSPHATE MANNOSYLTRANSFERASE SUBUNIT 1"/>
    <property type="match status" value="1"/>
</dbReference>
<dbReference type="GO" id="GO:0004582">
    <property type="term" value="F:dolichyl-phosphate beta-D-mannosyltransferase activity"/>
    <property type="evidence" value="ECO:0007669"/>
    <property type="project" value="InterPro"/>
</dbReference>
<dbReference type="GO" id="GO:0009247">
    <property type="term" value="P:glycolipid biosynthetic process"/>
    <property type="evidence" value="ECO:0007669"/>
    <property type="project" value="TreeGrafter"/>
</dbReference>
<keyword evidence="2" id="KW-0328">Glycosyltransferase</keyword>
<proteinExistence type="inferred from homology"/>
<gene>
    <name evidence="6" type="ORF">GTW20_01120</name>
</gene>
<name>A0A7K2ILP9_9ACTN</name>
<feature type="region of interest" description="Disordered" evidence="4">
    <location>
        <begin position="1"/>
        <end position="20"/>
    </location>
</feature>
<evidence type="ECO:0000256" key="1">
    <source>
        <dbReference type="ARBA" id="ARBA00006739"/>
    </source>
</evidence>
<dbReference type="InterPro" id="IPR039528">
    <property type="entry name" value="DPM1-like"/>
</dbReference>
<dbReference type="FunFam" id="3.90.550.10:FF:000122">
    <property type="entry name" value="Dolichol-phosphate mannosyltransferase subunit 1"/>
    <property type="match status" value="1"/>
</dbReference>
<dbReference type="CDD" id="cd06442">
    <property type="entry name" value="DPM1_like"/>
    <property type="match status" value="1"/>
</dbReference>
<dbReference type="SUPFAM" id="SSF53448">
    <property type="entry name" value="Nucleotide-diphospho-sugar transferases"/>
    <property type="match status" value="1"/>
</dbReference>
<dbReference type="Pfam" id="PF00535">
    <property type="entry name" value="Glycos_transf_2"/>
    <property type="match status" value="1"/>
</dbReference>
<dbReference type="AlphaFoldDB" id="A0A7K2ILP9"/>
<dbReference type="InterPro" id="IPR001173">
    <property type="entry name" value="Glyco_trans_2-like"/>
</dbReference>
<feature type="domain" description="Glycosyltransferase 2-like" evidence="5">
    <location>
        <begin position="35"/>
        <end position="204"/>
    </location>
</feature>
<dbReference type="InterPro" id="IPR029044">
    <property type="entry name" value="Nucleotide-diphossugar_trans"/>
</dbReference>
<organism evidence="6 7">
    <name type="scientific">Nocardiopsis alba</name>
    <dbReference type="NCBI Taxonomy" id="53437"/>
    <lineage>
        <taxon>Bacteria</taxon>
        <taxon>Bacillati</taxon>
        <taxon>Actinomycetota</taxon>
        <taxon>Actinomycetes</taxon>
        <taxon>Streptosporangiales</taxon>
        <taxon>Nocardiopsidaceae</taxon>
        <taxon>Nocardiopsis</taxon>
    </lineage>
</organism>
<keyword evidence="3 6" id="KW-0808">Transferase</keyword>
<dbReference type="Proteomes" id="UP000467124">
    <property type="component" value="Unassembled WGS sequence"/>
</dbReference>
<sequence>MSSRSPHPEHRPSEPVRVTPEPVVLPEPWRSSRLTVVVPTYDEAGNLPVLVSRLMALDLPELRIVVVDDNSPDGTGEIADKLAIEYGGRLDVLHRTKKDGLGRAYVEGMTRALEDGADYVVQMDADLSHPVGYVPQLLGTLHATDAGVVIGSRYVPGGSLSETWGARRRLLSGWANAYVKTVLAIPVRDVTAGFKIWRASALRTLDLAGIESTGYAFQVEMHYRAYRRGRKIVEIPIHFEDRVVGRSKLDGAVALEAALRPLRLRRAENARR</sequence>
<feature type="compositionally biased region" description="Basic and acidic residues" evidence="4">
    <location>
        <begin position="1"/>
        <end position="14"/>
    </location>
</feature>
<evidence type="ECO:0000259" key="5">
    <source>
        <dbReference type="Pfam" id="PF00535"/>
    </source>
</evidence>
<dbReference type="EMBL" id="WWHY01000001">
    <property type="protein sequence ID" value="MYR30902.1"/>
    <property type="molecule type" value="Genomic_DNA"/>
</dbReference>
<protein>
    <submittedName>
        <fullName evidence="6">Glycosyltransferase</fullName>
    </submittedName>
</protein>
<comment type="caution">
    <text evidence="6">The sequence shown here is derived from an EMBL/GenBank/DDBJ whole genome shotgun (WGS) entry which is preliminary data.</text>
</comment>
<evidence type="ECO:0000256" key="3">
    <source>
        <dbReference type="ARBA" id="ARBA00022679"/>
    </source>
</evidence>
<evidence type="ECO:0000256" key="2">
    <source>
        <dbReference type="ARBA" id="ARBA00022676"/>
    </source>
</evidence>
<evidence type="ECO:0000313" key="7">
    <source>
        <dbReference type="Proteomes" id="UP000467124"/>
    </source>
</evidence>
<evidence type="ECO:0000313" key="6">
    <source>
        <dbReference type="EMBL" id="MYR30902.1"/>
    </source>
</evidence>
<dbReference type="PANTHER" id="PTHR43398:SF1">
    <property type="entry name" value="DOLICHOL-PHOSPHATE MANNOSYLTRANSFERASE SUBUNIT 1"/>
    <property type="match status" value="1"/>
</dbReference>
<accession>A0A7K2ILP9</accession>
<reference evidence="6 7" key="1">
    <citation type="journal article" date="2019" name="Nat. Commun.">
        <title>The antimicrobial potential of Streptomyces from insect microbiomes.</title>
        <authorList>
            <person name="Chevrette M.G."/>
            <person name="Carlson C.M."/>
            <person name="Ortega H.E."/>
            <person name="Thomas C."/>
            <person name="Ananiev G.E."/>
            <person name="Barns K.J."/>
            <person name="Book A.J."/>
            <person name="Cagnazzo J."/>
            <person name="Carlos C."/>
            <person name="Flanigan W."/>
            <person name="Grubbs K.J."/>
            <person name="Horn H.A."/>
            <person name="Hoffmann F.M."/>
            <person name="Klassen J.L."/>
            <person name="Knack J.J."/>
            <person name="Lewin G.R."/>
            <person name="McDonald B.R."/>
            <person name="Muller L."/>
            <person name="Melo W.G.P."/>
            <person name="Pinto-Tomas A.A."/>
            <person name="Schmitz A."/>
            <person name="Wendt-Pienkowski E."/>
            <person name="Wildman S."/>
            <person name="Zhao M."/>
            <person name="Zhang F."/>
            <person name="Bugni T.S."/>
            <person name="Andes D.R."/>
            <person name="Pupo M.T."/>
            <person name="Currie C.R."/>
        </authorList>
    </citation>
    <scope>NUCLEOTIDE SEQUENCE [LARGE SCALE GENOMIC DNA]</scope>
    <source>
        <strain evidence="6 7">SID5840</strain>
    </source>
</reference>